<gene>
    <name evidence="1" type="ORF">H9738_03370</name>
</gene>
<dbReference type="InterPro" id="IPR024523">
    <property type="entry name" value="DUF3793"/>
</dbReference>
<reference evidence="1" key="2">
    <citation type="submission" date="2021-04" db="EMBL/GenBank/DDBJ databases">
        <authorList>
            <person name="Gilroy R."/>
        </authorList>
    </citation>
    <scope>NUCLEOTIDE SEQUENCE</scope>
    <source>
        <strain evidence="1">ChiHjej12B11-1927</strain>
    </source>
</reference>
<proteinExistence type="predicted"/>
<name>A0A9D1VKV2_9FIRM</name>
<comment type="caution">
    <text evidence="1">The sequence shown here is derived from an EMBL/GenBank/DDBJ whole genome shotgun (WGS) entry which is preliminary data.</text>
</comment>
<dbReference type="Pfam" id="PF12672">
    <property type="entry name" value="DUF3793"/>
    <property type="match status" value="1"/>
</dbReference>
<dbReference type="Proteomes" id="UP000824230">
    <property type="component" value="Unassembled WGS sequence"/>
</dbReference>
<dbReference type="AlphaFoldDB" id="A0A9D1VKV2"/>
<reference evidence="1" key="1">
    <citation type="journal article" date="2021" name="PeerJ">
        <title>Extensive microbial diversity within the chicken gut microbiome revealed by metagenomics and culture.</title>
        <authorList>
            <person name="Gilroy R."/>
            <person name="Ravi A."/>
            <person name="Getino M."/>
            <person name="Pursley I."/>
            <person name="Horton D.L."/>
            <person name="Alikhan N.F."/>
            <person name="Baker D."/>
            <person name="Gharbi K."/>
            <person name="Hall N."/>
            <person name="Watson M."/>
            <person name="Adriaenssens E.M."/>
            <person name="Foster-Nyarko E."/>
            <person name="Jarju S."/>
            <person name="Secka A."/>
            <person name="Antonio M."/>
            <person name="Oren A."/>
            <person name="Chaudhuri R.R."/>
            <person name="La Ragione R."/>
            <person name="Hildebrand F."/>
            <person name="Pallen M.J."/>
        </authorList>
    </citation>
    <scope>NUCLEOTIDE SEQUENCE</scope>
    <source>
        <strain evidence="1">ChiHjej12B11-1927</strain>
    </source>
</reference>
<evidence type="ECO:0000313" key="1">
    <source>
        <dbReference type="EMBL" id="HIX36896.1"/>
    </source>
</evidence>
<accession>A0A9D1VKV2</accession>
<evidence type="ECO:0000313" key="2">
    <source>
        <dbReference type="Proteomes" id="UP000824230"/>
    </source>
</evidence>
<organism evidence="1 2">
    <name type="scientific">Candidatus Blautia pullistercoris</name>
    <dbReference type="NCBI Taxonomy" id="2838499"/>
    <lineage>
        <taxon>Bacteria</taxon>
        <taxon>Bacillati</taxon>
        <taxon>Bacillota</taxon>
        <taxon>Clostridia</taxon>
        <taxon>Lachnospirales</taxon>
        <taxon>Lachnospiraceae</taxon>
        <taxon>Blautia</taxon>
    </lineage>
</organism>
<dbReference type="EMBL" id="DXFG01000060">
    <property type="protein sequence ID" value="HIX36896.1"/>
    <property type="molecule type" value="Genomic_DNA"/>
</dbReference>
<protein>
    <submittedName>
        <fullName evidence="1">DUF3793 family protein</fullName>
    </submittedName>
</protein>
<sequence length="183" mass="21607">MLDKYLIQHSAPTLAGLKTANLFWYTREKEEVLEETLTPWREIFQEKGLGLRVMKKNGNRALLYVFRTEKLKRELEREKTRRILESQGYDYDTFDEAIEILKSRMEENGSFPHEVGLFLGYPEEDVWGFMINRGKNCKCCGCWKVYCDECSARKTFCKFKKCEEVYQRLFLAGKSVRQLIVAA</sequence>